<feature type="transmembrane region" description="Helical" evidence="7">
    <location>
        <begin position="373"/>
        <end position="393"/>
    </location>
</feature>
<comment type="similarity">
    <text evidence="5">Belongs to the ThrE exporter (TC 2.A.79) family.</text>
</comment>
<evidence type="ECO:0000313" key="10">
    <source>
        <dbReference type="EMBL" id="QBF47210.1"/>
    </source>
</evidence>
<evidence type="ECO:0000256" key="2">
    <source>
        <dbReference type="ARBA" id="ARBA00022692"/>
    </source>
</evidence>
<dbReference type="InterPro" id="IPR024528">
    <property type="entry name" value="ThrE_2"/>
</dbReference>
<accession>A0A4P6MZ64</accession>
<dbReference type="InterPro" id="IPR010619">
    <property type="entry name" value="ThrE-like_N"/>
</dbReference>
<keyword evidence="4 7" id="KW-0472">Membrane</keyword>
<feature type="transmembrane region" description="Helical" evidence="7">
    <location>
        <begin position="238"/>
        <end position="257"/>
    </location>
</feature>
<evidence type="ECO:0000313" key="11">
    <source>
        <dbReference type="Proteomes" id="UP000290408"/>
    </source>
</evidence>
<protein>
    <submittedName>
        <fullName evidence="10">Threonine/serine exporter family protein</fullName>
    </submittedName>
</protein>
<feature type="transmembrane region" description="Helical" evidence="7">
    <location>
        <begin position="212"/>
        <end position="232"/>
    </location>
</feature>
<feature type="domain" description="Threonine/Serine exporter ThrE" evidence="9">
    <location>
        <begin position="392"/>
        <end position="509"/>
    </location>
</feature>
<evidence type="ECO:0000256" key="5">
    <source>
        <dbReference type="ARBA" id="ARBA00034125"/>
    </source>
</evidence>
<dbReference type="AlphaFoldDB" id="A0A4P6MZ64"/>
<feature type="transmembrane region" description="Helical" evidence="7">
    <location>
        <begin position="455"/>
        <end position="477"/>
    </location>
</feature>
<dbReference type="OrthoDB" id="9763957at2"/>
<keyword evidence="3 7" id="KW-1133">Transmembrane helix</keyword>
<dbReference type="KEGG" id="jli:EXU32_13700"/>
<evidence type="ECO:0000256" key="3">
    <source>
        <dbReference type="ARBA" id="ARBA00022989"/>
    </source>
</evidence>
<dbReference type="Pfam" id="PF06738">
    <property type="entry name" value="ThrE"/>
    <property type="match status" value="1"/>
</dbReference>
<feature type="transmembrane region" description="Helical" evidence="7">
    <location>
        <begin position="290"/>
        <end position="310"/>
    </location>
</feature>
<dbReference type="PANTHER" id="PTHR31082:SF4">
    <property type="entry name" value="PHEROMONE-REGULATED MEMBRANE PROTEIN 10"/>
    <property type="match status" value="1"/>
</dbReference>
<dbReference type="InterPro" id="IPR051361">
    <property type="entry name" value="ThrE/Ser_Exporter"/>
</dbReference>
<dbReference type="Proteomes" id="UP000290408">
    <property type="component" value="Chromosome"/>
</dbReference>
<evidence type="ECO:0000259" key="8">
    <source>
        <dbReference type="Pfam" id="PF06738"/>
    </source>
</evidence>
<dbReference type="EMBL" id="CP036164">
    <property type="protein sequence ID" value="QBF47210.1"/>
    <property type="molecule type" value="Genomic_DNA"/>
</dbReference>
<sequence>MTTPPPPPPHGSRPRRRPAQRVEGDAGAQPQGPSPKPRRRPERRSEPQTGAIPQHPQPKPRRRPTLRGEQPTETIPLRGSLRGTPYRDPRVTRAVAEERAAAHAMELALRVAELMLRSGSSAAGVESATIAVCVAAGLEDLDVDLTMQSMHLQCRTTSGQTISRLRVVRQPRLDYARLAMTHALVDDLVSGEIDVEQADTQLREISRAPRMWSHWFVTLAEGGVAGGVALILGASLPGVVVAAVAACVTILLAGLVHRLNLPDFYLGALGGATATLIAFSSYILGTYDLIPISPADFAFIVAGGIVALLPSRTLISAMEDVLSGFPVTGTARLFAVLLHTFGLIVGVAGGLGLSLQLGELLDLGLTPPPLDKLAWASASLPLVLGGSALIGLAGSITLQGSRRMMLPSAVLCTIGVATAAGLVHLGIGRVTATGVAAVAIGFLARYVALRMDAPALTLSVPASFGLYPGLAIFIGLYHMSSQSTVADGANSTAGLFSVLGAFGVIMAVATGNTLGDRLAAPLDAPVAQRRRATVAQDGVGRDDDGWDIV</sequence>
<dbReference type="GO" id="GO:0016020">
    <property type="term" value="C:membrane"/>
    <property type="evidence" value="ECO:0007669"/>
    <property type="project" value="UniProtKB-SubCell"/>
</dbReference>
<evidence type="ECO:0000256" key="7">
    <source>
        <dbReference type="SAM" id="Phobius"/>
    </source>
</evidence>
<dbReference type="STRING" id="1216970.GCA_001570985_03079"/>
<feature type="transmembrane region" description="Helical" evidence="7">
    <location>
        <begin position="430"/>
        <end position="448"/>
    </location>
</feature>
<feature type="transmembrane region" description="Helical" evidence="7">
    <location>
        <begin position="331"/>
        <end position="353"/>
    </location>
</feature>
<reference evidence="10 11" key="1">
    <citation type="submission" date="2019-02" db="EMBL/GenBank/DDBJ databases">
        <title>Genomic data mining of an Antarctic deep-sea actinobacterium, Janibacterlimosus P3-3-X1.</title>
        <authorList>
            <person name="Liao L."/>
            <person name="Chen B."/>
        </authorList>
    </citation>
    <scope>NUCLEOTIDE SEQUENCE [LARGE SCALE GENOMIC DNA]</scope>
    <source>
        <strain evidence="10 11">P3-3-X1</strain>
    </source>
</reference>
<keyword evidence="2 7" id="KW-0812">Transmembrane</keyword>
<dbReference type="GO" id="GO:0022857">
    <property type="term" value="F:transmembrane transporter activity"/>
    <property type="evidence" value="ECO:0007669"/>
    <property type="project" value="InterPro"/>
</dbReference>
<feature type="domain" description="Threonine/serine exporter-like N-terminal" evidence="8">
    <location>
        <begin position="107"/>
        <end position="353"/>
    </location>
</feature>
<evidence type="ECO:0000256" key="6">
    <source>
        <dbReference type="SAM" id="MobiDB-lite"/>
    </source>
</evidence>
<comment type="subcellular location">
    <subcellularLocation>
        <location evidence="1">Membrane</location>
        <topology evidence="1">Multi-pass membrane protein</topology>
    </subcellularLocation>
</comment>
<feature type="transmembrane region" description="Helical" evidence="7">
    <location>
        <begin position="489"/>
        <end position="509"/>
    </location>
</feature>
<feature type="transmembrane region" description="Helical" evidence="7">
    <location>
        <begin position="264"/>
        <end position="284"/>
    </location>
</feature>
<feature type="region of interest" description="Disordered" evidence="6">
    <location>
        <begin position="1"/>
        <end position="89"/>
    </location>
</feature>
<keyword evidence="11" id="KW-1185">Reference proteome</keyword>
<evidence type="ECO:0000256" key="1">
    <source>
        <dbReference type="ARBA" id="ARBA00004141"/>
    </source>
</evidence>
<dbReference type="RefSeq" id="WP_130630403.1">
    <property type="nucleotide sequence ID" value="NZ_CP036164.1"/>
</dbReference>
<evidence type="ECO:0000256" key="4">
    <source>
        <dbReference type="ARBA" id="ARBA00023136"/>
    </source>
</evidence>
<dbReference type="PANTHER" id="PTHR31082">
    <property type="entry name" value="PHEROMONE-REGULATED MEMBRANE PROTEIN 10"/>
    <property type="match status" value="1"/>
</dbReference>
<proteinExistence type="inferred from homology"/>
<feature type="transmembrane region" description="Helical" evidence="7">
    <location>
        <begin position="405"/>
        <end position="424"/>
    </location>
</feature>
<feature type="compositionally biased region" description="Pro residues" evidence="6">
    <location>
        <begin position="1"/>
        <end position="11"/>
    </location>
</feature>
<name>A0A4P6MZ64_9MICO</name>
<dbReference type="Pfam" id="PF12821">
    <property type="entry name" value="ThrE_2"/>
    <property type="match status" value="1"/>
</dbReference>
<organism evidence="10 11">
    <name type="scientific">Janibacter limosus</name>
    <dbReference type="NCBI Taxonomy" id="53458"/>
    <lineage>
        <taxon>Bacteria</taxon>
        <taxon>Bacillati</taxon>
        <taxon>Actinomycetota</taxon>
        <taxon>Actinomycetes</taxon>
        <taxon>Micrococcales</taxon>
        <taxon>Intrasporangiaceae</taxon>
        <taxon>Janibacter</taxon>
    </lineage>
</organism>
<gene>
    <name evidence="10" type="ORF">EXU32_13700</name>
</gene>
<evidence type="ECO:0000259" key="9">
    <source>
        <dbReference type="Pfam" id="PF12821"/>
    </source>
</evidence>